<dbReference type="AlphaFoldDB" id="A0A1U7LUF6"/>
<evidence type="ECO:0000313" key="12">
    <source>
        <dbReference type="EMBL" id="OLL26213.1"/>
    </source>
</evidence>
<feature type="binding site" evidence="10">
    <location>
        <position position="184"/>
    </location>
    <ligand>
        <name>S-adenosyl-L-methionine</name>
        <dbReference type="ChEBI" id="CHEBI:59789"/>
    </ligand>
</feature>
<dbReference type="GO" id="GO:0005634">
    <property type="term" value="C:nucleus"/>
    <property type="evidence" value="ECO:0007669"/>
    <property type="project" value="UniProtKB-SubCell"/>
</dbReference>
<dbReference type="SUPFAM" id="SSF53335">
    <property type="entry name" value="S-adenosyl-L-methionine-dependent methyltransferases"/>
    <property type="match status" value="1"/>
</dbReference>
<comment type="subcellular location">
    <subcellularLocation>
        <location evidence="1 9">Nucleus</location>
    </subcellularLocation>
</comment>
<dbReference type="STRING" id="1198029.A0A1U7LUF6"/>
<comment type="function">
    <text evidence="9">Catalytic subunit of tRNA (adenine-N(1)-)-methyltransferase, which catalyzes the formation of N(1)-methyladenine at position 58 (m1A58) in initiator methionyl-tRNA.</text>
</comment>
<dbReference type="OrthoDB" id="1925287at2759"/>
<name>A0A1U7LUF6_NEOID</name>
<dbReference type="EC" id="2.1.1.220" evidence="2 9"/>
<keyword evidence="6 9" id="KW-0949">S-adenosyl-L-methionine</keyword>
<evidence type="ECO:0000256" key="8">
    <source>
        <dbReference type="ARBA" id="ARBA00023242"/>
    </source>
</evidence>
<dbReference type="Gene3D" id="3.10.330.20">
    <property type="match status" value="1"/>
</dbReference>
<keyword evidence="7 9" id="KW-0819">tRNA processing</keyword>
<evidence type="ECO:0000256" key="6">
    <source>
        <dbReference type="ARBA" id="ARBA00022691"/>
    </source>
</evidence>
<keyword evidence="4 9" id="KW-0489">Methyltransferase</keyword>
<accession>A0A1U7LUF6</accession>
<reference evidence="12 13" key="1">
    <citation type="submission" date="2016-04" db="EMBL/GenBank/DDBJ databases">
        <title>Evolutionary innovation and constraint leading to complex multicellularity in the Ascomycota.</title>
        <authorList>
            <person name="Cisse O."/>
            <person name="Nguyen A."/>
            <person name="Hewitt D.A."/>
            <person name="Jedd G."/>
            <person name="Stajich J.E."/>
        </authorList>
    </citation>
    <scope>NUCLEOTIDE SEQUENCE [LARGE SCALE GENOMIC DNA]</scope>
    <source>
        <strain evidence="12 13">DAH-3</strain>
    </source>
</reference>
<dbReference type="InterPro" id="IPR029063">
    <property type="entry name" value="SAM-dependent_MTases_sf"/>
</dbReference>
<dbReference type="Proteomes" id="UP000186594">
    <property type="component" value="Unassembled WGS sequence"/>
</dbReference>
<keyword evidence="13" id="KW-1185">Reference proteome</keyword>
<dbReference type="OMA" id="RPDHRMI"/>
<dbReference type="Gene3D" id="3.40.50.150">
    <property type="entry name" value="Vaccinia Virus protein VP39"/>
    <property type="match status" value="1"/>
</dbReference>
<dbReference type="GO" id="GO:0160107">
    <property type="term" value="F:tRNA (adenine(58)-N1)-methyltransferase activity"/>
    <property type="evidence" value="ECO:0007669"/>
    <property type="project" value="UniProtKB-EC"/>
</dbReference>
<comment type="similarity">
    <text evidence="9">Belongs to the class I-like SAM-binding methyltransferase superfamily. TRM61 family.</text>
</comment>
<evidence type="ECO:0000313" key="13">
    <source>
        <dbReference type="Proteomes" id="UP000186594"/>
    </source>
</evidence>
<dbReference type="Pfam" id="PF08704">
    <property type="entry name" value="GCD14"/>
    <property type="match status" value="1"/>
</dbReference>
<dbReference type="InterPro" id="IPR014816">
    <property type="entry name" value="tRNA_MeTrfase_Gcd14"/>
</dbReference>
<dbReference type="GO" id="GO:0031515">
    <property type="term" value="C:tRNA (m1A) methyltransferase complex"/>
    <property type="evidence" value="ECO:0007669"/>
    <property type="project" value="UniProtKB-UniRule"/>
</dbReference>
<keyword evidence="5 9" id="KW-0808">Transferase</keyword>
<keyword evidence="8 9" id="KW-0539">Nucleus</keyword>
<evidence type="ECO:0000256" key="7">
    <source>
        <dbReference type="ARBA" id="ARBA00022694"/>
    </source>
</evidence>
<gene>
    <name evidence="12" type="ORF">NEOLI_004296</name>
</gene>
<evidence type="ECO:0000256" key="4">
    <source>
        <dbReference type="ARBA" id="ARBA00022603"/>
    </source>
</evidence>
<sequence length="321" mass="36589">MFTRSKTHVEEGDLVLAWLSRDSIIPLKITRDARFDNKFGSYPHNLLLGKPYGSQIQSLNGRGFIHILHPSPELWSLSLPHRTQIVYSPDASYITGELGIGPGSRVIEAGCGSASLTHSLSRTVGETGRIWSYEYHLLRFLAAKKELEDHGLLPNIVTLTHRDVCKHGFEIKEINSDVNAVFLDLPAPWDAIPHVKSVANTQEMVRICTFSPCLEQVQRTIQILQLEQWSNIQLVEIAYRNWESRKVELRDLNSSIERLRKIKRKRRNEGKEEKIERGTGVLKEVSRMEQNVKNHTSYLCFAALLPQVEMEVVDITVQEDG</sequence>
<evidence type="ECO:0000256" key="1">
    <source>
        <dbReference type="ARBA" id="ARBA00004123"/>
    </source>
</evidence>
<evidence type="ECO:0000256" key="5">
    <source>
        <dbReference type="ARBA" id="ARBA00022679"/>
    </source>
</evidence>
<feature type="binding site" evidence="10">
    <location>
        <position position="163"/>
    </location>
    <ligand>
        <name>S-adenosyl-L-methionine</name>
        <dbReference type="ChEBI" id="CHEBI:59789"/>
    </ligand>
</feature>
<feature type="binding site" evidence="10">
    <location>
        <begin position="113"/>
        <end position="116"/>
    </location>
    <ligand>
        <name>S-adenosyl-L-methionine</name>
        <dbReference type="ChEBI" id="CHEBI:59789"/>
    </ligand>
</feature>
<evidence type="ECO:0000259" key="11">
    <source>
        <dbReference type="Pfam" id="PF08704"/>
    </source>
</evidence>
<dbReference type="PIRSF" id="PIRSF017269">
    <property type="entry name" value="GCD14"/>
    <property type="match status" value="1"/>
</dbReference>
<dbReference type="EMBL" id="LXFE01000217">
    <property type="protein sequence ID" value="OLL26213.1"/>
    <property type="molecule type" value="Genomic_DNA"/>
</dbReference>
<organism evidence="12 13">
    <name type="scientific">Neolecta irregularis (strain DAH-3)</name>
    <dbReference type="NCBI Taxonomy" id="1198029"/>
    <lineage>
        <taxon>Eukaryota</taxon>
        <taxon>Fungi</taxon>
        <taxon>Dikarya</taxon>
        <taxon>Ascomycota</taxon>
        <taxon>Taphrinomycotina</taxon>
        <taxon>Neolectales</taxon>
        <taxon>Neolectaceae</taxon>
        <taxon>Neolecta</taxon>
    </lineage>
</organism>
<dbReference type="PROSITE" id="PS51620">
    <property type="entry name" value="SAM_TRM61"/>
    <property type="match status" value="1"/>
</dbReference>
<evidence type="ECO:0000256" key="2">
    <source>
        <dbReference type="ARBA" id="ARBA00012796"/>
    </source>
</evidence>
<evidence type="ECO:0000256" key="9">
    <source>
        <dbReference type="PIRNR" id="PIRNR017269"/>
    </source>
</evidence>
<protein>
    <recommendedName>
        <fullName evidence="3 9">tRNA (adenine(58)-N(1))-methyltransferase catalytic subunit TRM61</fullName>
        <ecNumber evidence="2 9">2.1.1.220</ecNumber>
    </recommendedName>
</protein>
<dbReference type="InterPro" id="IPR049470">
    <property type="entry name" value="TRM61_C"/>
</dbReference>
<dbReference type="PANTHER" id="PTHR12133">
    <property type="entry name" value="TRNA (ADENINE(58)-N(1))-METHYLTRANSFERASE"/>
    <property type="match status" value="1"/>
</dbReference>
<proteinExistence type="inferred from homology"/>
<dbReference type="PANTHER" id="PTHR12133:SF2">
    <property type="entry name" value="TRNA (ADENINE(58)-N(1))-METHYLTRANSFERASE CATALYTIC SUBUNIT TRMT61A"/>
    <property type="match status" value="1"/>
</dbReference>
<feature type="domain" description="tRNA (adenine(58)-N(1))-methyltransferase catalytic subunit TRM61 C-terminal" evidence="11">
    <location>
        <begin position="63"/>
        <end position="303"/>
    </location>
</feature>
<feature type="binding site" evidence="10">
    <location>
        <position position="134"/>
    </location>
    <ligand>
        <name>S-adenosyl-L-methionine</name>
        <dbReference type="ChEBI" id="CHEBI:59789"/>
    </ligand>
</feature>
<dbReference type="GO" id="GO:0030488">
    <property type="term" value="P:tRNA methylation"/>
    <property type="evidence" value="ECO:0007669"/>
    <property type="project" value="EnsemblFungi"/>
</dbReference>
<comment type="catalytic activity">
    <reaction evidence="9">
        <text>adenosine(58) in tRNA + S-adenosyl-L-methionine = N(1)-methyladenosine(58) in tRNA + S-adenosyl-L-homocysteine + H(+)</text>
        <dbReference type="Rhea" id="RHEA:43152"/>
        <dbReference type="Rhea" id="RHEA-COMP:10365"/>
        <dbReference type="Rhea" id="RHEA-COMP:10366"/>
        <dbReference type="ChEBI" id="CHEBI:15378"/>
        <dbReference type="ChEBI" id="CHEBI:57856"/>
        <dbReference type="ChEBI" id="CHEBI:59789"/>
        <dbReference type="ChEBI" id="CHEBI:74411"/>
        <dbReference type="ChEBI" id="CHEBI:74491"/>
        <dbReference type="EC" id="2.1.1.220"/>
    </reaction>
</comment>
<evidence type="ECO:0000256" key="3">
    <source>
        <dbReference type="ARBA" id="ARBA00015963"/>
    </source>
</evidence>
<evidence type="ECO:0000256" key="10">
    <source>
        <dbReference type="PIRSR" id="PIRSR017269-1"/>
    </source>
</evidence>
<comment type="caution">
    <text evidence="12">The sequence shown here is derived from an EMBL/GenBank/DDBJ whole genome shotgun (WGS) entry which is preliminary data.</text>
</comment>